<evidence type="ECO:0000313" key="2">
    <source>
        <dbReference type="Proteomes" id="UP000641025"/>
    </source>
</evidence>
<evidence type="ECO:0000313" key="1">
    <source>
        <dbReference type="EMBL" id="MBJ6801958.1"/>
    </source>
</evidence>
<sequence>MKKENLEVLLTELNRKLDLVIGAQERLRSEIRAWNRKMCNRDGRDDGLTLEQRLDLYDPQRHAGEAMVASKP</sequence>
<dbReference type="EMBL" id="JAEMHK010000014">
    <property type="protein sequence ID" value="MBJ6801958.1"/>
    <property type="molecule type" value="Genomic_DNA"/>
</dbReference>
<dbReference type="RefSeq" id="WP_199396438.1">
    <property type="nucleotide sequence ID" value="NZ_JAEMHK010000014.1"/>
</dbReference>
<organism evidence="1 2">
    <name type="scientific">Geomonas propionica</name>
    <dbReference type="NCBI Taxonomy" id="2798582"/>
    <lineage>
        <taxon>Bacteria</taxon>
        <taxon>Pseudomonadati</taxon>
        <taxon>Thermodesulfobacteriota</taxon>
        <taxon>Desulfuromonadia</taxon>
        <taxon>Geobacterales</taxon>
        <taxon>Geobacteraceae</taxon>
        <taxon>Geomonas</taxon>
    </lineage>
</organism>
<keyword evidence="2" id="KW-1185">Reference proteome</keyword>
<proteinExistence type="predicted"/>
<reference evidence="1 2" key="1">
    <citation type="submission" date="2020-12" db="EMBL/GenBank/DDBJ databases">
        <title>Geomonas sp. Red259, isolated from paddy soil.</title>
        <authorList>
            <person name="Xu Z."/>
            <person name="Zhang Z."/>
            <person name="Masuda Y."/>
            <person name="Itoh H."/>
            <person name="Senoo K."/>
        </authorList>
    </citation>
    <scope>NUCLEOTIDE SEQUENCE [LARGE SCALE GENOMIC DNA]</scope>
    <source>
        <strain evidence="1 2">Red259</strain>
    </source>
</reference>
<comment type="caution">
    <text evidence="1">The sequence shown here is derived from an EMBL/GenBank/DDBJ whole genome shotgun (WGS) entry which is preliminary data.</text>
</comment>
<protein>
    <submittedName>
        <fullName evidence="1">Uncharacterized protein</fullName>
    </submittedName>
</protein>
<dbReference type="Proteomes" id="UP000641025">
    <property type="component" value="Unassembled WGS sequence"/>
</dbReference>
<accession>A0ABS0YVG4</accession>
<gene>
    <name evidence="1" type="ORF">JFN90_17660</name>
</gene>
<name>A0ABS0YVG4_9BACT</name>